<feature type="transmembrane region" description="Helical" evidence="7">
    <location>
        <begin position="355"/>
        <end position="381"/>
    </location>
</feature>
<feature type="transmembrane region" description="Helical" evidence="7">
    <location>
        <begin position="21"/>
        <end position="42"/>
    </location>
</feature>
<evidence type="ECO:0000313" key="11">
    <source>
        <dbReference type="Proteomes" id="UP000767854"/>
    </source>
</evidence>
<dbReference type="InterPro" id="IPR003838">
    <property type="entry name" value="ABC3_permease_C"/>
</dbReference>
<dbReference type="InterPro" id="IPR050250">
    <property type="entry name" value="Macrolide_Exporter_MacB"/>
</dbReference>
<keyword evidence="5 7" id="KW-0472">Membrane</keyword>
<dbReference type="PANTHER" id="PTHR30572:SF4">
    <property type="entry name" value="ABC TRANSPORTER PERMEASE YTRF"/>
    <property type="match status" value="1"/>
</dbReference>
<evidence type="ECO:0000256" key="6">
    <source>
        <dbReference type="ARBA" id="ARBA00038076"/>
    </source>
</evidence>
<keyword evidence="11" id="KW-1185">Reference proteome</keyword>
<keyword evidence="3 7" id="KW-0812">Transmembrane</keyword>
<feature type="domain" description="ABC3 transporter permease C-terminal" evidence="8">
    <location>
        <begin position="272"/>
        <end position="391"/>
    </location>
</feature>
<protein>
    <submittedName>
        <fullName evidence="10">ABC transport system permease protein</fullName>
    </submittedName>
</protein>
<accession>A0ABS2MP20</accession>
<feature type="transmembrane region" description="Helical" evidence="7">
    <location>
        <begin position="265"/>
        <end position="292"/>
    </location>
</feature>
<keyword evidence="2" id="KW-1003">Cell membrane</keyword>
<sequence>MNLMRSFQMAISNIWARKIRSLLTMLGIIIGVVAVIVIVGLGNGLENYMIDSFQSMGTDQLTVNVLGRGSTRTVTVDEMYKLAADNPDYFTFVSPQVNMGGAVKIGNETSDYTSVTGTGEDYLVMNKMTLESGRYLSYVDIDRRNKVAVVGAYINKTWFGGEALGQTLRINGQLYEIIGVLAPETDEIEEGGSDDTLFIPYTVAAKTMGLKDITTYSFGLVDEETVKIAKQIIDDKLFAVFGDQDAYRIISLTELLSIMSSMVDIMITILAAIAAISLVVGGIGIMNIMLVSVSERTREIGIRKALGAKRHHILQQFVIEAATTSAIGGLIGIALGYGLSNLASKIIVIALNEEIAVAASTESALGAFAISAFIGILFGYLPARKAARLNPIDALRYE</sequence>
<dbReference type="Proteomes" id="UP000767854">
    <property type="component" value="Unassembled WGS sequence"/>
</dbReference>
<evidence type="ECO:0000256" key="3">
    <source>
        <dbReference type="ARBA" id="ARBA00022692"/>
    </source>
</evidence>
<feature type="transmembrane region" description="Helical" evidence="7">
    <location>
        <begin position="313"/>
        <end position="335"/>
    </location>
</feature>
<organism evidence="10 11">
    <name type="scientific">Fusibacter tunisiensis</name>
    <dbReference type="NCBI Taxonomy" id="1008308"/>
    <lineage>
        <taxon>Bacteria</taxon>
        <taxon>Bacillati</taxon>
        <taxon>Bacillota</taxon>
        <taxon>Clostridia</taxon>
        <taxon>Eubacteriales</taxon>
        <taxon>Eubacteriales Family XII. Incertae Sedis</taxon>
        <taxon>Fusibacter</taxon>
    </lineage>
</organism>
<evidence type="ECO:0000259" key="9">
    <source>
        <dbReference type="Pfam" id="PF12704"/>
    </source>
</evidence>
<proteinExistence type="inferred from homology"/>
<dbReference type="InterPro" id="IPR025857">
    <property type="entry name" value="MacB_PCD"/>
</dbReference>
<evidence type="ECO:0000256" key="2">
    <source>
        <dbReference type="ARBA" id="ARBA00022475"/>
    </source>
</evidence>
<comment type="similarity">
    <text evidence="6">Belongs to the ABC-4 integral membrane protein family.</text>
</comment>
<dbReference type="PANTHER" id="PTHR30572">
    <property type="entry name" value="MEMBRANE COMPONENT OF TRANSPORTER-RELATED"/>
    <property type="match status" value="1"/>
</dbReference>
<name>A0ABS2MP20_9FIRM</name>
<comment type="caution">
    <text evidence="10">The sequence shown here is derived from an EMBL/GenBank/DDBJ whole genome shotgun (WGS) entry which is preliminary data.</text>
</comment>
<evidence type="ECO:0000313" key="10">
    <source>
        <dbReference type="EMBL" id="MBM7561150.1"/>
    </source>
</evidence>
<gene>
    <name evidence="10" type="ORF">JOC49_000667</name>
</gene>
<dbReference type="Pfam" id="PF02687">
    <property type="entry name" value="FtsX"/>
    <property type="match status" value="1"/>
</dbReference>
<evidence type="ECO:0000256" key="7">
    <source>
        <dbReference type="SAM" id="Phobius"/>
    </source>
</evidence>
<reference evidence="10 11" key="1">
    <citation type="submission" date="2021-01" db="EMBL/GenBank/DDBJ databases">
        <title>Genomic Encyclopedia of Type Strains, Phase IV (KMG-IV): sequencing the most valuable type-strain genomes for metagenomic binning, comparative biology and taxonomic classification.</title>
        <authorList>
            <person name="Goeker M."/>
        </authorList>
    </citation>
    <scope>NUCLEOTIDE SEQUENCE [LARGE SCALE GENOMIC DNA]</scope>
    <source>
        <strain evidence="10 11">DSM 24436</strain>
    </source>
</reference>
<feature type="domain" description="MacB-like periplasmic core" evidence="9">
    <location>
        <begin position="21"/>
        <end position="216"/>
    </location>
</feature>
<dbReference type="RefSeq" id="WP_204662294.1">
    <property type="nucleotide sequence ID" value="NZ_JAFBDT010000003.1"/>
</dbReference>
<dbReference type="Pfam" id="PF12704">
    <property type="entry name" value="MacB_PCD"/>
    <property type="match status" value="1"/>
</dbReference>
<evidence type="ECO:0000259" key="8">
    <source>
        <dbReference type="Pfam" id="PF02687"/>
    </source>
</evidence>
<evidence type="ECO:0000256" key="1">
    <source>
        <dbReference type="ARBA" id="ARBA00004651"/>
    </source>
</evidence>
<evidence type="ECO:0000256" key="4">
    <source>
        <dbReference type="ARBA" id="ARBA00022989"/>
    </source>
</evidence>
<evidence type="ECO:0000256" key="5">
    <source>
        <dbReference type="ARBA" id="ARBA00023136"/>
    </source>
</evidence>
<keyword evidence="4 7" id="KW-1133">Transmembrane helix</keyword>
<dbReference type="EMBL" id="JAFBDT010000003">
    <property type="protein sequence ID" value="MBM7561150.1"/>
    <property type="molecule type" value="Genomic_DNA"/>
</dbReference>
<comment type="subcellular location">
    <subcellularLocation>
        <location evidence="1">Cell membrane</location>
        <topology evidence="1">Multi-pass membrane protein</topology>
    </subcellularLocation>
</comment>